<feature type="transmembrane region" description="Helical" evidence="1">
    <location>
        <begin position="261"/>
        <end position="282"/>
    </location>
</feature>
<comment type="caution">
    <text evidence="2">The sequence shown here is derived from an EMBL/GenBank/DDBJ whole genome shotgun (WGS) entry which is preliminary data.</text>
</comment>
<dbReference type="AlphaFoldDB" id="A0A8J4T107"/>
<keyword evidence="1" id="KW-0812">Transmembrane</keyword>
<name>A0A8J4T107_9TREM</name>
<sequence length="287" mass="31833">MCCSFHFFQVGVNLPKPPSLVHLLRSYWSVDDEPSKTGASVPRVTEVGTASESDNLFDEDLVNGNQLNSVELQARKPFGPSQQPSEAEAASCDSVPRLHSPNGAGFVSVSVSTSETFNVCIRSISSEFRQYMTNLLPRQMEVQQDASECPMSFQLATSLDEFIQLVADILQSILLLLTDECKILCLPLLTQAICLHHDSLVRDNLLRLLFNLFASQPPPSNTVVHNSAHLSTVADNSVSSSVHSIGGDRYRLLILNQCRRLASYMGTLLFFFIWDLFIYSCVTRSQP</sequence>
<evidence type="ECO:0000313" key="3">
    <source>
        <dbReference type="Proteomes" id="UP000748531"/>
    </source>
</evidence>
<protein>
    <submittedName>
        <fullName evidence="2">Uncharacterized protein</fullName>
    </submittedName>
</protein>
<accession>A0A8J4T107</accession>
<evidence type="ECO:0000256" key="1">
    <source>
        <dbReference type="SAM" id="Phobius"/>
    </source>
</evidence>
<gene>
    <name evidence="2" type="ORF">PHET_11147</name>
</gene>
<keyword evidence="1" id="KW-1133">Transmembrane helix</keyword>
<reference evidence="2" key="1">
    <citation type="submission" date="2019-05" db="EMBL/GenBank/DDBJ databases">
        <title>Annotation for the trematode Paragonimus heterotremus.</title>
        <authorList>
            <person name="Choi Y.-J."/>
        </authorList>
    </citation>
    <scope>NUCLEOTIDE SEQUENCE</scope>
    <source>
        <strain evidence="2">LC</strain>
    </source>
</reference>
<dbReference type="Proteomes" id="UP000748531">
    <property type="component" value="Unassembled WGS sequence"/>
</dbReference>
<dbReference type="EMBL" id="LUCH01009689">
    <property type="protein sequence ID" value="KAF5395953.1"/>
    <property type="molecule type" value="Genomic_DNA"/>
</dbReference>
<evidence type="ECO:0000313" key="2">
    <source>
        <dbReference type="EMBL" id="KAF5395953.1"/>
    </source>
</evidence>
<organism evidence="2 3">
    <name type="scientific">Paragonimus heterotremus</name>
    <dbReference type="NCBI Taxonomy" id="100268"/>
    <lineage>
        <taxon>Eukaryota</taxon>
        <taxon>Metazoa</taxon>
        <taxon>Spiralia</taxon>
        <taxon>Lophotrochozoa</taxon>
        <taxon>Platyhelminthes</taxon>
        <taxon>Trematoda</taxon>
        <taxon>Digenea</taxon>
        <taxon>Plagiorchiida</taxon>
        <taxon>Troglotremata</taxon>
        <taxon>Troglotrematidae</taxon>
        <taxon>Paragonimus</taxon>
    </lineage>
</organism>
<proteinExistence type="predicted"/>
<keyword evidence="3" id="KW-1185">Reference proteome</keyword>
<keyword evidence="1" id="KW-0472">Membrane</keyword>